<evidence type="ECO:0000259" key="5">
    <source>
        <dbReference type="PROSITE" id="PS50977"/>
    </source>
</evidence>
<dbReference type="SUPFAM" id="SSF48498">
    <property type="entry name" value="Tetracyclin repressor-like, C-terminal domain"/>
    <property type="match status" value="1"/>
</dbReference>
<dbReference type="PANTHER" id="PTHR30055">
    <property type="entry name" value="HTH-TYPE TRANSCRIPTIONAL REGULATOR RUTR"/>
    <property type="match status" value="1"/>
</dbReference>
<dbReference type="AlphaFoldDB" id="A0A930V249"/>
<evidence type="ECO:0000256" key="4">
    <source>
        <dbReference type="PROSITE-ProRule" id="PRU00335"/>
    </source>
</evidence>
<dbReference type="InterPro" id="IPR036271">
    <property type="entry name" value="Tet_transcr_reg_TetR-rel_C_sf"/>
</dbReference>
<keyword evidence="1" id="KW-0805">Transcription regulation</keyword>
<feature type="DNA-binding region" description="H-T-H motif" evidence="4">
    <location>
        <begin position="35"/>
        <end position="54"/>
    </location>
</feature>
<feature type="domain" description="HTH tetR-type" evidence="5">
    <location>
        <begin position="13"/>
        <end position="72"/>
    </location>
</feature>
<proteinExistence type="predicted"/>
<dbReference type="GO" id="GO:0000976">
    <property type="term" value="F:transcription cis-regulatory region binding"/>
    <property type="evidence" value="ECO:0007669"/>
    <property type="project" value="TreeGrafter"/>
</dbReference>
<keyword evidence="2 4" id="KW-0238">DNA-binding</keyword>
<dbReference type="EMBL" id="JADIVZ010000024">
    <property type="protein sequence ID" value="MBF4164022.1"/>
    <property type="molecule type" value="Genomic_DNA"/>
</dbReference>
<keyword evidence="7" id="KW-1185">Reference proteome</keyword>
<evidence type="ECO:0000256" key="2">
    <source>
        <dbReference type="ARBA" id="ARBA00023125"/>
    </source>
</evidence>
<dbReference type="PROSITE" id="PS01081">
    <property type="entry name" value="HTH_TETR_1"/>
    <property type="match status" value="1"/>
</dbReference>
<dbReference type="Pfam" id="PF00440">
    <property type="entry name" value="TetR_N"/>
    <property type="match status" value="1"/>
</dbReference>
<dbReference type="InterPro" id="IPR050109">
    <property type="entry name" value="HTH-type_TetR-like_transc_reg"/>
</dbReference>
<dbReference type="Proteomes" id="UP000656804">
    <property type="component" value="Unassembled WGS sequence"/>
</dbReference>
<evidence type="ECO:0000313" key="6">
    <source>
        <dbReference type="EMBL" id="MBF4164022.1"/>
    </source>
</evidence>
<dbReference type="InterPro" id="IPR049445">
    <property type="entry name" value="TetR_SbtR-like_C"/>
</dbReference>
<organism evidence="6 7">
    <name type="scientific">Nocardioides acrostichi</name>
    <dbReference type="NCBI Taxonomy" id="2784339"/>
    <lineage>
        <taxon>Bacteria</taxon>
        <taxon>Bacillati</taxon>
        <taxon>Actinomycetota</taxon>
        <taxon>Actinomycetes</taxon>
        <taxon>Propionibacteriales</taxon>
        <taxon>Nocardioidaceae</taxon>
        <taxon>Nocardioides</taxon>
    </lineage>
</organism>
<dbReference type="PANTHER" id="PTHR30055:SF234">
    <property type="entry name" value="HTH-TYPE TRANSCRIPTIONAL REGULATOR BETI"/>
    <property type="match status" value="1"/>
</dbReference>
<evidence type="ECO:0000313" key="7">
    <source>
        <dbReference type="Proteomes" id="UP000656804"/>
    </source>
</evidence>
<evidence type="ECO:0000256" key="3">
    <source>
        <dbReference type="ARBA" id="ARBA00023163"/>
    </source>
</evidence>
<gene>
    <name evidence="6" type="ORF">ISG29_20365</name>
</gene>
<dbReference type="PRINTS" id="PR00455">
    <property type="entry name" value="HTHTETR"/>
</dbReference>
<dbReference type="GO" id="GO:0003700">
    <property type="term" value="F:DNA-binding transcription factor activity"/>
    <property type="evidence" value="ECO:0007669"/>
    <property type="project" value="TreeGrafter"/>
</dbReference>
<keyword evidence="3" id="KW-0804">Transcription</keyword>
<evidence type="ECO:0000256" key="1">
    <source>
        <dbReference type="ARBA" id="ARBA00023015"/>
    </source>
</evidence>
<dbReference type="InterPro" id="IPR023772">
    <property type="entry name" value="DNA-bd_HTH_TetR-type_CS"/>
</dbReference>
<accession>A0A930V249</accession>
<dbReference type="PROSITE" id="PS50977">
    <property type="entry name" value="HTH_TETR_2"/>
    <property type="match status" value="1"/>
</dbReference>
<reference evidence="6" key="1">
    <citation type="submission" date="2020-11" db="EMBL/GenBank/DDBJ databases">
        <title>Nocardioides sp. CBS4Y-1, whole genome shotgun sequence.</title>
        <authorList>
            <person name="Tuo L."/>
        </authorList>
    </citation>
    <scope>NUCLEOTIDE SEQUENCE</scope>
    <source>
        <strain evidence="6">CBS4Y-1</strain>
    </source>
</reference>
<dbReference type="InterPro" id="IPR001647">
    <property type="entry name" value="HTH_TetR"/>
</dbReference>
<dbReference type="Gene3D" id="1.10.357.10">
    <property type="entry name" value="Tetracycline Repressor, domain 2"/>
    <property type="match status" value="1"/>
</dbReference>
<dbReference type="SUPFAM" id="SSF46689">
    <property type="entry name" value="Homeodomain-like"/>
    <property type="match status" value="1"/>
</dbReference>
<comment type="caution">
    <text evidence="6">The sequence shown here is derived from an EMBL/GenBank/DDBJ whole genome shotgun (WGS) entry which is preliminary data.</text>
</comment>
<protein>
    <submittedName>
        <fullName evidence="6">TetR/AcrR family transcriptional regulator</fullName>
    </submittedName>
</protein>
<name>A0A930V249_9ACTN</name>
<sequence>MPQADRALRKDAALNRERLLEAARELFAERGLSVTLNDIAHHAGVGVGTAYRRFSNKEEVIDALFEDQLVQLAAVAEECLAAPEAWAGLVSFLERSLEWQFGNLGLNELMNDASLGDERVADARRRIAPLIEQLVQRARDEGVVRPDLDQSDLIFVQLGLSAIMRASREIAPDLYRRYLSLFLDGIRAHRSGASILPAPALSAADTHRAMTRARAR</sequence>
<dbReference type="InterPro" id="IPR009057">
    <property type="entry name" value="Homeodomain-like_sf"/>
</dbReference>
<dbReference type="RefSeq" id="WP_194505283.1">
    <property type="nucleotide sequence ID" value="NZ_JADIVZ010000024.1"/>
</dbReference>
<dbReference type="Pfam" id="PF21597">
    <property type="entry name" value="TetR_C_43"/>
    <property type="match status" value="1"/>
</dbReference>